<dbReference type="GO" id="GO:0005975">
    <property type="term" value="P:carbohydrate metabolic process"/>
    <property type="evidence" value="ECO:0007669"/>
    <property type="project" value="InterPro"/>
</dbReference>
<evidence type="ECO:0000256" key="2">
    <source>
        <dbReference type="ARBA" id="ARBA00022729"/>
    </source>
</evidence>
<evidence type="ECO:0000256" key="6">
    <source>
        <dbReference type="RuleBase" id="RU000489"/>
    </source>
</evidence>
<dbReference type="InterPro" id="IPR001223">
    <property type="entry name" value="Glyco_hydro18_cat"/>
</dbReference>
<dbReference type="GO" id="GO:0008061">
    <property type="term" value="F:chitin binding"/>
    <property type="evidence" value="ECO:0007669"/>
    <property type="project" value="InterPro"/>
</dbReference>
<dbReference type="FunFam" id="3.10.50.10:FF:000003">
    <property type="entry name" value="Class V chitinase CHIT5b"/>
    <property type="match status" value="1"/>
</dbReference>
<dbReference type="SMART" id="SM00636">
    <property type="entry name" value="Glyco_18"/>
    <property type="match status" value="1"/>
</dbReference>
<dbReference type="GO" id="GO:0004568">
    <property type="term" value="F:chitinase activity"/>
    <property type="evidence" value="ECO:0007669"/>
    <property type="project" value="TreeGrafter"/>
</dbReference>
<accession>A0A7J7NVX5</accession>
<proteinExistence type="inferred from homology"/>
<evidence type="ECO:0000256" key="7">
    <source>
        <dbReference type="SAM" id="SignalP"/>
    </source>
</evidence>
<dbReference type="InterPro" id="IPR050314">
    <property type="entry name" value="Glycosyl_Hydrlase_18"/>
</dbReference>
<dbReference type="PROSITE" id="PS01095">
    <property type="entry name" value="GH18_1"/>
    <property type="match status" value="1"/>
</dbReference>
<dbReference type="InterPro" id="IPR011583">
    <property type="entry name" value="Chitinase_II/V-like_cat"/>
</dbReference>
<dbReference type="OrthoDB" id="76388at2759"/>
<name>A0A7J7NVX5_9MAGN</name>
<dbReference type="PANTHER" id="PTHR11177:SF368">
    <property type="entry name" value="GH18 DOMAIN-CONTAINING PROTEIN"/>
    <property type="match status" value="1"/>
</dbReference>
<dbReference type="GO" id="GO:0006032">
    <property type="term" value="P:chitin catabolic process"/>
    <property type="evidence" value="ECO:0007669"/>
    <property type="project" value="TreeGrafter"/>
</dbReference>
<evidence type="ECO:0000256" key="5">
    <source>
        <dbReference type="ARBA" id="ARBA00023295"/>
    </source>
</evidence>
<dbReference type="PANTHER" id="PTHR11177">
    <property type="entry name" value="CHITINASE"/>
    <property type="match status" value="1"/>
</dbReference>
<protein>
    <recommendedName>
        <fullName evidence="8">GH18 domain-containing protein</fullName>
    </recommendedName>
</protein>
<keyword evidence="3 6" id="KW-0378">Hydrolase</keyword>
<dbReference type="Gene3D" id="3.10.50.10">
    <property type="match status" value="1"/>
</dbReference>
<evidence type="ECO:0000259" key="8">
    <source>
        <dbReference type="PROSITE" id="PS51910"/>
    </source>
</evidence>
<dbReference type="InterPro" id="IPR001579">
    <property type="entry name" value="Glyco_hydro_18_chit_AS"/>
</dbReference>
<evidence type="ECO:0000313" key="10">
    <source>
        <dbReference type="Proteomes" id="UP000541444"/>
    </source>
</evidence>
<dbReference type="EMBL" id="JACGCM010000510">
    <property type="protein sequence ID" value="KAF6171243.1"/>
    <property type="molecule type" value="Genomic_DNA"/>
</dbReference>
<comment type="similarity">
    <text evidence="1">Belongs to the glycosyl hydrolase 18 family. Chitinase class V subfamily.</text>
</comment>
<keyword evidence="10" id="KW-1185">Reference proteome</keyword>
<dbReference type="InterPro" id="IPR017853">
    <property type="entry name" value="GH"/>
</dbReference>
<comment type="caution">
    <text evidence="9">The sequence shown here is derived from an EMBL/GenBank/DDBJ whole genome shotgun (WGS) entry which is preliminary data.</text>
</comment>
<dbReference type="Proteomes" id="UP000541444">
    <property type="component" value="Unassembled WGS sequence"/>
</dbReference>
<dbReference type="AlphaFoldDB" id="A0A7J7NVX5"/>
<feature type="domain" description="GH18" evidence="8">
    <location>
        <begin position="48"/>
        <end position="395"/>
    </location>
</feature>
<keyword evidence="5 6" id="KW-0326">Glycosidase</keyword>
<evidence type="ECO:0000256" key="1">
    <source>
        <dbReference type="ARBA" id="ARBA00008682"/>
    </source>
</evidence>
<dbReference type="PROSITE" id="PS51910">
    <property type="entry name" value="GH18_2"/>
    <property type="match status" value="1"/>
</dbReference>
<dbReference type="Pfam" id="PF00704">
    <property type="entry name" value="Glyco_hydro_18"/>
    <property type="match status" value="1"/>
</dbReference>
<keyword evidence="2 7" id="KW-0732">Signal</keyword>
<dbReference type="InterPro" id="IPR029070">
    <property type="entry name" value="Chitinase_insertion_sf"/>
</dbReference>
<reference evidence="9 10" key="1">
    <citation type="journal article" date="2020" name="IScience">
        <title>Genome Sequencing of the Endangered Kingdonia uniflora (Circaeasteraceae, Ranunculales) Reveals Potential Mechanisms of Evolutionary Specialization.</title>
        <authorList>
            <person name="Sun Y."/>
            <person name="Deng T."/>
            <person name="Zhang A."/>
            <person name="Moore M.J."/>
            <person name="Landis J.B."/>
            <person name="Lin N."/>
            <person name="Zhang H."/>
            <person name="Zhang X."/>
            <person name="Huang J."/>
            <person name="Zhang X."/>
            <person name="Sun H."/>
            <person name="Wang H."/>
        </authorList>
    </citation>
    <scope>NUCLEOTIDE SEQUENCE [LARGE SCALE GENOMIC DNA]</scope>
    <source>
        <strain evidence="9">TB1705</strain>
        <tissue evidence="9">Leaf</tissue>
    </source>
</reference>
<organism evidence="9 10">
    <name type="scientific">Kingdonia uniflora</name>
    <dbReference type="NCBI Taxonomy" id="39325"/>
    <lineage>
        <taxon>Eukaryota</taxon>
        <taxon>Viridiplantae</taxon>
        <taxon>Streptophyta</taxon>
        <taxon>Embryophyta</taxon>
        <taxon>Tracheophyta</taxon>
        <taxon>Spermatophyta</taxon>
        <taxon>Magnoliopsida</taxon>
        <taxon>Ranunculales</taxon>
        <taxon>Circaeasteraceae</taxon>
        <taxon>Kingdonia</taxon>
    </lineage>
</organism>
<evidence type="ECO:0000256" key="4">
    <source>
        <dbReference type="ARBA" id="ARBA00023180"/>
    </source>
</evidence>
<dbReference type="CDD" id="cd02879">
    <property type="entry name" value="GH18_plant_chitinase_class_V"/>
    <property type="match status" value="1"/>
</dbReference>
<dbReference type="SUPFAM" id="SSF54556">
    <property type="entry name" value="Chitinase insertion domain"/>
    <property type="match status" value="1"/>
</dbReference>
<dbReference type="GO" id="GO:0005576">
    <property type="term" value="C:extracellular region"/>
    <property type="evidence" value="ECO:0007669"/>
    <property type="project" value="TreeGrafter"/>
</dbReference>
<sequence>MAHYLIVASLFIVAILHPVVAYRLPVSLTIMEPMKMAPAPAPVIVPFGIKAAYWPSWTAYAQPPSMIPASLFTHVIYAFAVPDGTTFELEITQPDDEWMGNFTGTLHSMKPRAVAFLSIGGGSSTPSTFSHMVSTPANRASFIKSTIDVARKYGFDGLDLDWEFPATLLDMLNLAVLFEEWHLATIAEAKETGHHRLLISSAVYFASTFILADDPQTYPGEAMGKYVDFISPMCFDYHGGWDVTVTGEPALLYDSKSNISTNYGIESWIKVGVPPYKIVMGLPLYGRTWQLKDPNFHGIGAPAVATGPGINGQLDYSDLVTFNAMNKATVVYDNKTVSTYSYAGNTWIGYDDKTSITKKVQYAKAHGLGGYFFWAIGKDKNMTLPTQASKAWDNRN</sequence>
<feature type="signal peptide" evidence="7">
    <location>
        <begin position="1"/>
        <end position="21"/>
    </location>
</feature>
<feature type="chain" id="PRO_5029802087" description="GH18 domain-containing protein" evidence="7">
    <location>
        <begin position="22"/>
        <end position="396"/>
    </location>
</feature>
<evidence type="ECO:0000313" key="9">
    <source>
        <dbReference type="EMBL" id="KAF6171243.1"/>
    </source>
</evidence>
<keyword evidence="4" id="KW-0325">Glycoprotein</keyword>
<dbReference type="SUPFAM" id="SSF51445">
    <property type="entry name" value="(Trans)glycosidases"/>
    <property type="match status" value="1"/>
</dbReference>
<gene>
    <name evidence="9" type="ORF">GIB67_036911</name>
</gene>
<dbReference type="Gene3D" id="3.20.20.80">
    <property type="entry name" value="Glycosidases"/>
    <property type="match status" value="1"/>
</dbReference>
<evidence type="ECO:0000256" key="3">
    <source>
        <dbReference type="ARBA" id="ARBA00022801"/>
    </source>
</evidence>